<dbReference type="InterPro" id="IPR028994">
    <property type="entry name" value="Integrin_alpha_N"/>
</dbReference>
<protein>
    <submittedName>
        <fullName evidence="6">VCBS repeat-containing protein</fullName>
    </submittedName>
</protein>
<evidence type="ECO:0000256" key="3">
    <source>
        <dbReference type="ARBA" id="ARBA00022801"/>
    </source>
</evidence>
<gene>
    <name evidence="6" type="ORF">CP967_26620</name>
</gene>
<dbReference type="EMBL" id="CP023702">
    <property type="protein sequence ID" value="QEU75082.1"/>
    <property type="molecule type" value="Genomic_DNA"/>
</dbReference>
<evidence type="ECO:0000256" key="4">
    <source>
        <dbReference type="ARBA" id="ARBA00023180"/>
    </source>
</evidence>
<dbReference type="InterPro" id="IPR013519">
    <property type="entry name" value="Int_alpha_beta-p"/>
</dbReference>
<dbReference type="Pfam" id="PF01839">
    <property type="entry name" value="FG-GAP"/>
    <property type="match status" value="4"/>
</dbReference>
<keyword evidence="3" id="KW-0378">Hydrolase</keyword>
<keyword evidence="5" id="KW-0472">Membrane</keyword>
<evidence type="ECO:0000313" key="7">
    <source>
        <dbReference type="Proteomes" id="UP000326178"/>
    </source>
</evidence>
<keyword evidence="7" id="KW-1185">Reference proteome</keyword>
<dbReference type="PANTHER" id="PTHR23221:SF7">
    <property type="entry name" value="PHOSPHATIDYLINOSITOL-GLYCAN-SPECIFIC PHOSPHOLIPASE D"/>
    <property type="match status" value="1"/>
</dbReference>
<sequence length="545" mass="53532">MPRDRVRPFHGSSLRVQPLAGTDRPYVCRATISRTRGNHRVNDSGTFRAFFPQGVRVTSRATATRLVLAIAVASAVISLPAAAQAVAPSAPAGAAAAPAGLQADFNGDGYGDLAFSAPGATVNGFANAGFAGVVYGSSSGLKPTTKQVITQNSAGIPGVAEAGDGFSGTLASADLDQDGYTDLVVGSPGEQDGTAVRAGALSVVWGGPTGLSGGATLLVGTASSEVGSELAVGDFDGDGAKDLATFRHDDLQVLSGPFTRAGAATAVALTPDTDDNRWLDLAAGDVDGDGRDDLVGLAHNGNEDDRRRVSVAAGGTSGPGAFSEVAGGNGSGLEAGETLAVGNINGDAYADFVVGRLEGHDSDAENPLSLGGMITYVPGGATGAQGAKAKVFNQDSAGIPGAAERGDLFGSSLAIGDTDGDGYGEVAVGVPGEALGTTARAGGIVVLPGTAAGPTGTGSTGFNQDTQGVTGTAEQGDLFGGAAAFVDGDRNGRAELAVGAPGENAGEGSLWVLPSMTSGTGSFTFGHGTLGTVAVKAALGSSFSR</sequence>
<keyword evidence="5" id="KW-0812">Transmembrane</keyword>
<dbReference type="GO" id="GO:0008305">
    <property type="term" value="C:integrin complex"/>
    <property type="evidence" value="ECO:0007669"/>
    <property type="project" value="InterPro"/>
</dbReference>
<keyword evidence="5" id="KW-1133">Transmembrane helix</keyword>
<dbReference type="GO" id="GO:0007155">
    <property type="term" value="P:cell adhesion"/>
    <property type="evidence" value="ECO:0007669"/>
    <property type="project" value="InterPro"/>
</dbReference>
<dbReference type="Gene3D" id="2.130.10.130">
    <property type="entry name" value="Integrin alpha, N-terminal"/>
    <property type="match status" value="4"/>
</dbReference>
<dbReference type="InterPro" id="IPR000413">
    <property type="entry name" value="Integrin_alpha"/>
</dbReference>
<dbReference type="PANTHER" id="PTHR23221">
    <property type="entry name" value="GLYCOSYLPHOSPHATIDYLINOSITOL PHOSPHOLIPASE D"/>
    <property type="match status" value="1"/>
</dbReference>
<dbReference type="PROSITE" id="PS51470">
    <property type="entry name" value="FG_GAP"/>
    <property type="match status" value="2"/>
</dbReference>
<name>A0A5J6FFP9_9ACTN</name>
<evidence type="ECO:0000256" key="1">
    <source>
        <dbReference type="ARBA" id="ARBA00022729"/>
    </source>
</evidence>
<dbReference type="SMART" id="SM00191">
    <property type="entry name" value="Int_alpha"/>
    <property type="match status" value="5"/>
</dbReference>
<dbReference type="OrthoDB" id="344301at2"/>
<evidence type="ECO:0000313" key="6">
    <source>
        <dbReference type="EMBL" id="QEU75082.1"/>
    </source>
</evidence>
<dbReference type="SUPFAM" id="SSF69318">
    <property type="entry name" value="Integrin alpha N-terminal domain"/>
    <property type="match status" value="1"/>
</dbReference>
<dbReference type="PRINTS" id="PR01185">
    <property type="entry name" value="INTEGRINA"/>
</dbReference>
<organism evidence="6 7">
    <name type="scientific">Streptomyces nitrosporeus</name>
    <dbReference type="NCBI Taxonomy" id="28894"/>
    <lineage>
        <taxon>Bacteria</taxon>
        <taxon>Bacillati</taxon>
        <taxon>Actinomycetota</taxon>
        <taxon>Actinomycetes</taxon>
        <taxon>Kitasatosporales</taxon>
        <taxon>Streptomycetaceae</taxon>
        <taxon>Streptomyces</taxon>
    </lineage>
</organism>
<feature type="transmembrane region" description="Helical" evidence="5">
    <location>
        <begin position="66"/>
        <end position="87"/>
    </location>
</feature>
<dbReference type="KEGG" id="snk:CP967_26620"/>
<dbReference type="GO" id="GO:0016787">
    <property type="term" value="F:hydrolase activity"/>
    <property type="evidence" value="ECO:0007669"/>
    <property type="project" value="UniProtKB-KW"/>
</dbReference>
<evidence type="ECO:0000256" key="5">
    <source>
        <dbReference type="SAM" id="Phobius"/>
    </source>
</evidence>
<keyword evidence="2" id="KW-0677">Repeat</keyword>
<accession>A0A5J6FFP9</accession>
<evidence type="ECO:0000256" key="2">
    <source>
        <dbReference type="ARBA" id="ARBA00022737"/>
    </source>
</evidence>
<reference evidence="6 7" key="1">
    <citation type="submission" date="2017-09" db="EMBL/GenBank/DDBJ databases">
        <authorList>
            <person name="Lee N."/>
            <person name="Cho B.-K."/>
        </authorList>
    </citation>
    <scope>NUCLEOTIDE SEQUENCE [LARGE SCALE GENOMIC DNA]</scope>
    <source>
        <strain evidence="6 7">ATCC 12769</strain>
    </source>
</reference>
<keyword evidence="1" id="KW-0732">Signal</keyword>
<dbReference type="AlphaFoldDB" id="A0A5J6FFP9"/>
<keyword evidence="4" id="KW-0325">Glycoprotein</keyword>
<dbReference type="InterPro" id="IPR013517">
    <property type="entry name" value="FG-GAP"/>
</dbReference>
<dbReference type="Proteomes" id="UP000326178">
    <property type="component" value="Chromosome"/>
</dbReference>
<proteinExistence type="predicted"/>